<comment type="caution">
    <text evidence="3">The sequence shown here is derived from an EMBL/GenBank/DDBJ whole genome shotgun (WGS) entry which is preliminary data.</text>
</comment>
<dbReference type="InterPro" id="IPR027417">
    <property type="entry name" value="P-loop_NTPase"/>
</dbReference>
<keyword evidence="2" id="KW-0472">Membrane</keyword>
<keyword evidence="4" id="KW-1185">Reference proteome</keyword>
<dbReference type="SUPFAM" id="SSF52540">
    <property type="entry name" value="P-loop containing nucleoside triphosphate hydrolases"/>
    <property type="match status" value="1"/>
</dbReference>
<dbReference type="InterPro" id="IPR029017">
    <property type="entry name" value="Enolase-like_N"/>
</dbReference>
<dbReference type="SUPFAM" id="SSF54826">
    <property type="entry name" value="Enolase N-terminal domain-like"/>
    <property type="match status" value="1"/>
</dbReference>
<reference evidence="3 4" key="1">
    <citation type="submission" date="2024-01" db="EMBL/GenBank/DDBJ databases">
        <title>Genome assemblies of Stephania.</title>
        <authorList>
            <person name="Yang L."/>
        </authorList>
    </citation>
    <scope>NUCLEOTIDE SEQUENCE [LARGE SCALE GENOMIC DNA]</scope>
    <source>
        <strain evidence="3">YNDBR</strain>
        <tissue evidence="3">Leaf</tissue>
    </source>
</reference>
<feature type="compositionally biased region" description="Basic and acidic residues" evidence="1">
    <location>
        <begin position="22"/>
        <end position="42"/>
    </location>
</feature>
<feature type="transmembrane region" description="Helical" evidence="2">
    <location>
        <begin position="283"/>
        <end position="299"/>
    </location>
</feature>
<name>A0AAP0L332_9MAGN</name>
<accession>A0AAP0L332</accession>
<keyword evidence="2" id="KW-0812">Transmembrane</keyword>
<evidence type="ECO:0000313" key="3">
    <source>
        <dbReference type="EMBL" id="KAK9162439.1"/>
    </source>
</evidence>
<keyword evidence="2" id="KW-1133">Transmembrane helix</keyword>
<sequence>MQAREQRALMGAVSNTSSRGQRAVDRSVSGERAESRDQRESGEGAEIGLPSLVPIHKWSMTFGKSAFNFRRICESHDLDGKVLTMPKGTVLPANPNILEDTDDLIQLSFLNELSVLYNLWAEIRGNELVSGCGKKPRVSLKIYYWAKGKLIDIHFKPTGKVFGAKIQISKSQLDFKEHREEYWRFGYEFGDIGTSEYLGIDVFLRLCWMEVGDLVWEIWCCLKRFGNGGLDLEGFGGGVRSLSCSLPELVPSANGLDTKVEKSRKQMKERKNKAKKIRGVKKLGANAILVVSLLVWKAGASVKKVPLYKLLTWSSSWRIVTVLFLVTHMVKLTIKVIVWNLMAKQDLKELGFLREQNAEASEKEIEVSNASGNTLPGSQSLAVGLAAGSIAVVASLGGN</sequence>
<proteinExistence type="predicted"/>
<evidence type="ECO:0000313" key="4">
    <source>
        <dbReference type="Proteomes" id="UP001420932"/>
    </source>
</evidence>
<evidence type="ECO:0000256" key="1">
    <source>
        <dbReference type="SAM" id="MobiDB-lite"/>
    </source>
</evidence>
<organism evidence="3 4">
    <name type="scientific">Stephania yunnanensis</name>
    <dbReference type="NCBI Taxonomy" id="152371"/>
    <lineage>
        <taxon>Eukaryota</taxon>
        <taxon>Viridiplantae</taxon>
        <taxon>Streptophyta</taxon>
        <taxon>Embryophyta</taxon>
        <taxon>Tracheophyta</taxon>
        <taxon>Spermatophyta</taxon>
        <taxon>Magnoliopsida</taxon>
        <taxon>Ranunculales</taxon>
        <taxon>Menispermaceae</taxon>
        <taxon>Menispermoideae</taxon>
        <taxon>Cissampelideae</taxon>
        <taxon>Stephania</taxon>
    </lineage>
</organism>
<dbReference type="AlphaFoldDB" id="A0AAP0L332"/>
<feature type="transmembrane region" description="Helical" evidence="2">
    <location>
        <begin position="319"/>
        <end position="338"/>
    </location>
</feature>
<dbReference type="Proteomes" id="UP001420932">
    <property type="component" value="Unassembled WGS sequence"/>
</dbReference>
<dbReference type="EMBL" id="JBBNAF010000002">
    <property type="protein sequence ID" value="KAK9162439.1"/>
    <property type="molecule type" value="Genomic_DNA"/>
</dbReference>
<feature type="region of interest" description="Disordered" evidence="1">
    <location>
        <begin position="1"/>
        <end position="46"/>
    </location>
</feature>
<evidence type="ECO:0000256" key="2">
    <source>
        <dbReference type="SAM" id="Phobius"/>
    </source>
</evidence>
<protein>
    <submittedName>
        <fullName evidence="3">Uncharacterized protein</fullName>
    </submittedName>
</protein>
<gene>
    <name evidence="3" type="ORF">Syun_003341</name>
</gene>